<evidence type="ECO:0000313" key="2">
    <source>
        <dbReference type="EMBL" id="MFD1641697.1"/>
    </source>
</evidence>
<keyword evidence="1" id="KW-0812">Transmembrane</keyword>
<dbReference type="Proteomes" id="UP001597052">
    <property type="component" value="Unassembled WGS sequence"/>
</dbReference>
<feature type="transmembrane region" description="Helical" evidence="1">
    <location>
        <begin position="276"/>
        <end position="296"/>
    </location>
</feature>
<accession>A0ABD6D8M2</accession>
<gene>
    <name evidence="2" type="ORF">ACFSBW_07400</name>
</gene>
<dbReference type="AlphaFoldDB" id="A0ABD6D8M2"/>
<proteinExistence type="predicted"/>
<dbReference type="Pfam" id="PF12679">
    <property type="entry name" value="ABC2_membrane_2"/>
    <property type="match status" value="1"/>
</dbReference>
<dbReference type="PANTHER" id="PTHR43471:SF1">
    <property type="entry name" value="ABC TRANSPORTER PERMEASE PROTEIN NOSY-RELATED"/>
    <property type="match status" value="1"/>
</dbReference>
<name>A0ABD6D8M2_9EURY</name>
<dbReference type="PANTHER" id="PTHR43471">
    <property type="entry name" value="ABC TRANSPORTER PERMEASE"/>
    <property type="match status" value="1"/>
</dbReference>
<sequence>MSTTTADTPTGTTGLDRVAAIARKEFVHGVRSRTLQVLLAALLGTTALVFWAAERLADPSLSPVGLLGLPLQLLVPVAAILIGSAAVSGERESGSLRLLLGMPPSRTEVVLGKLLGGASVLVAGLAVTFGWALLVSRLTVGSVPVGPLVGVAIATVLLGGAFLGLSIGVSSAVSTAKRSLAATFGAFLGVTFLWEPLVAGVYYLVSGSLPGAEVPGWLLFLDRSNPIEAYAIASNMLGAAGVSSLRVSIGLLGTNPSAGVAERIGQTVPVYLTDPVSVVVLVGWLVVPVVAGLARFRRADL</sequence>
<feature type="transmembrane region" description="Helical" evidence="1">
    <location>
        <begin position="65"/>
        <end position="89"/>
    </location>
</feature>
<keyword evidence="3" id="KW-1185">Reference proteome</keyword>
<protein>
    <submittedName>
        <fullName evidence="2">ABC transporter permease</fullName>
    </submittedName>
</protein>
<keyword evidence="1" id="KW-0472">Membrane</keyword>
<organism evidence="2 3">
    <name type="scientific">Halohasta litorea</name>
    <dbReference type="NCBI Taxonomy" id="869891"/>
    <lineage>
        <taxon>Archaea</taxon>
        <taxon>Methanobacteriati</taxon>
        <taxon>Methanobacteriota</taxon>
        <taxon>Stenosarchaea group</taxon>
        <taxon>Halobacteria</taxon>
        <taxon>Halobacteriales</taxon>
        <taxon>Haloferacaceae</taxon>
        <taxon>Halohasta</taxon>
    </lineage>
</organism>
<feature type="transmembrane region" description="Helical" evidence="1">
    <location>
        <begin position="180"/>
        <end position="205"/>
    </location>
</feature>
<dbReference type="RefSeq" id="WP_256396704.1">
    <property type="nucleotide sequence ID" value="NZ_JANHDJ010000005.1"/>
</dbReference>
<comment type="caution">
    <text evidence="2">The sequence shown here is derived from an EMBL/GenBank/DDBJ whole genome shotgun (WGS) entry which is preliminary data.</text>
</comment>
<dbReference type="GO" id="GO:0005886">
    <property type="term" value="C:plasma membrane"/>
    <property type="evidence" value="ECO:0007669"/>
    <property type="project" value="UniProtKB-SubCell"/>
</dbReference>
<keyword evidence="1" id="KW-1133">Transmembrane helix</keyword>
<evidence type="ECO:0000256" key="1">
    <source>
        <dbReference type="SAM" id="Phobius"/>
    </source>
</evidence>
<feature type="transmembrane region" description="Helical" evidence="1">
    <location>
        <begin position="110"/>
        <end position="133"/>
    </location>
</feature>
<reference evidence="2 3" key="1">
    <citation type="journal article" date="2019" name="Int. J. Syst. Evol. Microbiol.">
        <title>The Global Catalogue of Microorganisms (GCM) 10K type strain sequencing project: providing services to taxonomists for standard genome sequencing and annotation.</title>
        <authorList>
            <consortium name="The Broad Institute Genomics Platform"/>
            <consortium name="The Broad Institute Genome Sequencing Center for Infectious Disease"/>
            <person name="Wu L."/>
            <person name="Ma J."/>
        </authorList>
    </citation>
    <scope>NUCLEOTIDE SEQUENCE [LARGE SCALE GENOMIC DNA]</scope>
    <source>
        <strain evidence="2 3">CGMCC 1.10593</strain>
    </source>
</reference>
<feature type="transmembrane region" description="Helical" evidence="1">
    <location>
        <begin position="145"/>
        <end position="168"/>
    </location>
</feature>
<dbReference type="EMBL" id="JBHUDM010000002">
    <property type="protein sequence ID" value="MFD1641697.1"/>
    <property type="molecule type" value="Genomic_DNA"/>
</dbReference>
<evidence type="ECO:0000313" key="3">
    <source>
        <dbReference type="Proteomes" id="UP001597052"/>
    </source>
</evidence>
<feature type="transmembrane region" description="Helical" evidence="1">
    <location>
        <begin position="34"/>
        <end position="53"/>
    </location>
</feature>